<feature type="domain" description="Filamentous haemagglutinin FhaB/tRNA nuclease CdiA-like TPS" evidence="2">
    <location>
        <begin position="93"/>
        <end position="213"/>
    </location>
</feature>
<feature type="region of interest" description="Disordered" evidence="1">
    <location>
        <begin position="1179"/>
        <end position="1200"/>
    </location>
</feature>
<dbReference type="InterPro" id="IPR012334">
    <property type="entry name" value="Pectin_lyas_fold"/>
</dbReference>
<feature type="compositionally biased region" description="Low complexity" evidence="1">
    <location>
        <begin position="2439"/>
        <end position="2467"/>
    </location>
</feature>
<feature type="region of interest" description="Disordered" evidence="1">
    <location>
        <begin position="2434"/>
        <end position="2470"/>
    </location>
</feature>
<evidence type="ECO:0000313" key="4">
    <source>
        <dbReference type="Proteomes" id="UP000405357"/>
    </source>
</evidence>
<evidence type="ECO:0000313" key="3">
    <source>
        <dbReference type="EMBL" id="VVE46145.1"/>
    </source>
</evidence>
<dbReference type="InterPro" id="IPR025157">
    <property type="entry name" value="Hemagglutinin_rpt"/>
</dbReference>
<dbReference type="Pfam" id="PF13332">
    <property type="entry name" value="Fil_haemagg_2"/>
    <property type="match status" value="3"/>
</dbReference>
<keyword evidence="4" id="KW-1185">Reference proteome</keyword>
<proteinExistence type="predicted"/>
<dbReference type="NCBIfam" id="TIGR01731">
    <property type="entry name" value="fil_hemag_20aa"/>
    <property type="match status" value="20"/>
</dbReference>
<dbReference type="Pfam" id="PF05860">
    <property type="entry name" value="TPS"/>
    <property type="match status" value="1"/>
</dbReference>
<dbReference type="InterPro" id="IPR024973">
    <property type="entry name" value="ESPR"/>
</dbReference>
<feature type="compositionally biased region" description="Low complexity" evidence="1">
    <location>
        <begin position="3048"/>
        <end position="3059"/>
    </location>
</feature>
<feature type="region of interest" description="Disordered" evidence="1">
    <location>
        <begin position="24"/>
        <end position="50"/>
    </location>
</feature>
<dbReference type="EMBL" id="CABPSG010000027">
    <property type="protein sequence ID" value="VVE46145.1"/>
    <property type="molecule type" value="Genomic_DNA"/>
</dbReference>
<evidence type="ECO:0000259" key="2">
    <source>
        <dbReference type="SMART" id="SM00912"/>
    </source>
</evidence>
<reference evidence="3 4" key="1">
    <citation type="submission" date="2019-08" db="EMBL/GenBank/DDBJ databases">
        <authorList>
            <person name="Peeters C."/>
        </authorList>
    </citation>
    <scope>NUCLEOTIDE SEQUENCE [LARGE SCALE GENOMIC DNA]</scope>
    <source>
        <strain evidence="3 4">LMG 31014</strain>
    </source>
</reference>
<feature type="region of interest" description="Disordered" evidence="1">
    <location>
        <begin position="2732"/>
        <end position="2757"/>
    </location>
</feature>
<dbReference type="InterPro" id="IPR010069">
    <property type="entry name" value="CdiA_FHA1_rpt"/>
</dbReference>
<organism evidence="3 4">
    <name type="scientific">Pandoraea soli</name>
    <dbReference type="NCBI Taxonomy" id="2508293"/>
    <lineage>
        <taxon>Bacteria</taxon>
        <taxon>Pseudomonadati</taxon>
        <taxon>Pseudomonadota</taxon>
        <taxon>Betaproteobacteria</taxon>
        <taxon>Burkholderiales</taxon>
        <taxon>Burkholderiaceae</taxon>
        <taxon>Pandoraea</taxon>
    </lineage>
</organism>
<dbReference type="Gene3D" id="2.160.20.10">
    <property type="entry name" value="Single-stranded right-handed beta-helix, Pectin lyase-like"/>
    <property type="match status" value="1"/>
</dbReference>
<evidence type="ECO:0000256" key="1">
    <source>
        <dbReference type="SAM" id="MobiDB-lite"/>
    </source>
</evidence>
<feature type="region of interest" description="Disordered" evidence="1">
    <location>
        <begin position="2498"/>
        <end position="2529"/>
    </location>
</feature>
<accession>A0ABY6WCU6</accession>
<dbReference type="NCBIfam" id="TIGR01901">
    <property type="entry name" value="adhes_NPXG"/>
    <property type="match status" value="1"/>
</dbReference>
<dbReference type="Proteomes" id="UP000405357">
    <property type="component" value="Unassembled WGS sequence"/>
</dbReference>
<feature type="compositionally biased region" description="Basic and acidic residues" evidence="1">
    <location>
        <begin position="2507"/>
        <end position="2516"/>
    </location>
</feature>
<feature type="region of interest" description="Disordered" evidence="1">
    <location>
        <begin position="3010"/>
        <end position="3059"/>
    </location>
</feature>
<sequence length="3520" mass="361353">MNTRCFHLIFSHIQRQWVAVGENVRRGRTPRGARSSRRRQSGGAHAGAPRQRVLRPLHSAILSALLALGFPITAASQIVASPGPHAPGVGTTPNGLPLVNITAPSAAGVSQNHYQQFDVPTQGAILNNSRSIVQTQIGGLVPGNPNLAGAPARIIVNQVTGTLPSRLAGYLEVAGQRAEVIVSNPNGLTCDGCGFINTARGVLTTGLPVFGGSGSLEAFRVTDGRLQITGQGLNASNLTHAALLARAVEVNAAVHAQQLDVIAGLNDIDAATFGIHRSATATSGAPPFALDISRLGGMYAGKIRLIGTEAGVGVNVDGHITANQGSLVLNSAGQLRIGGRLHAREDLRAAAAGDLSIRGETVADGALALRSARDLVSSGTLRGARDVTLDAGGTWRHSGTLSAGRHLVADAATVASSGAMAAGAKADGTHGETGNLSLSTASLMQASGTHSATGDIAVIGDALDFTGATLTTLRGLRMQARSGAVAMTRATTQVGGATHITARHDVIHDGATLRTSGLDVEASGLSNRRGRISQWGASPFRLSLSGLLSNREGQIHANSSHFSLTSGHIDNTSGKIEHAGTGDFRLAGGRVDNTWGTFATNGALSIDAGTWRNDYGTVSAKRSLTAGIHGPMTNTGGLMQSGGAFSLQADAIENRGGRLLALGGADLRLHAETRIDNARLGDTQGEIAGRGDVALSAASLSNSGTWTAQGSLVANAAGPLLNAGGRIVAQHHVTLAVRGLFDNANGILNAGETLILRADTIRNMRGVMQSSALSFHAKHLDNGAGSIRQTGTDADHSALFSISGRLQNSGGEIHFAAHDATIDATQLDNTGGTVAHAGRGALSIKGQSLVNREGRIGTNGDLLLRMKWLTNALGRMTALRHLRANVDAGLNNASGQLAGKSVTLEVGETLDNRAGSVEASDALMVKARDVDNAAGALLNSGQTPTTVAVQDTLTNTEGGRIAANADVTVTTGNFDNSGGRLHAGKSLALTVASDLLNTAGYLTAGERLDIVAGGSVVNRTGHVSARDALRIAATGNIDNGLGTFDVSAPNGYLRLSGRQLDNAGGRIANAGTGAVDLILRERLRNRAAPGNAAKSVGSIAGNGTVNVSANGIDNLNDAWIAAGGALKLTSTRDINNRFGRLQARGPLTATAKQHITNVDGVMHAGQALYVTAGGKLDNTRGSMETAGDPSTGGHSAVTLSSSALDNTDGRIVNGTRGDLTLTANVITNALTRPSASNRPVGLVGGNGRVSITTFALMNGPNALISAGADLSLAVRDTLGNAGTLFSGTDLGVMWRDAQRTQAFENTGTVQARRDASLAVAELDHRSGEIAVNQNLILRTQRLLGTARLRAGNELHVSLPGDFTYGADHAWQANGSLKLDVGGLLRVHGALGAIKQLTVNAARVVNTAQGRLRGSSVLVNVVDDITNDTRIDGDDVRLIGARFTNNGAVIGGRIRFDGASFVNTGERAVMAATQQLDLFVSGDVLNENGATLYSLGALRVAAGETRDAQSYLTQQTGSFINRSAVLEAGGDVDIATREFVNDRSYINIVRGGDTSETQTVRDVWIAGYVALPNESGSRARCAAGTASACEELPTEHASHSLSVNGEPAMIEERYQETGSDGTEVWKSRLIPNPRNQAFTQWRWGREARAALSAEKLHAVNSPISVTIAKRGVTALDTDKKTFSLEHPILELYKRNFFSRDYDSRNITQRAVQHFESITDDGQGNWVIQFWPDYEPDAHIRPTFVDQSRHTITGDSEEGVRIFRRGHGIEDGRDTNEYRRRITVRSATDVLGDVAAPGVITSQGTIRLNVDNGTALNHASTISAGGDLQVRGNDARITSRSVGLERVERIAQSSDLYWHEKSGNSDSWFTTVDLDVTERRAIVDGLPSLITSNQTTSLRGRDVTIETGTVDGTIIGSRQTDSAVGTSARVAVDTDATTVATGAPAGVDPLTATPATSEISGAVQTLDSVSGGIPDLKLPRSALFKVVTAPDQPYLVETDSRFTDYGAFVSSNYLLELLGVDPAGIERRIGDGFYEAKLVREQVLTLTGRASLGIQDGGATATADAEFRALLAQGARAGRDLELRVGIRLSPEQMRALTDDIVWLVRQTVTLPDGSTTTVLVPTVYLAHGKRVVMQPGGALVTGRDVIVEATNNLNNSGQIVGDASTRVHASDVDNRGVIGGTSGLGSVGQVDVVAERDVRNIGGEIAGKQVNVTAGRDVVVASQTHTSEWVNGSQSGSATTVESQGRIGALDSLVITAGRDLSVNGAEIDAGGDADLAAGRDISLGAVALNREFGGGSSDNHNYTQVTDHATTAVNTGGNVTVVAGRDASTAGTGIDAGKTVVIAAARDVEIGAAIGSVTDSGRVNTDTYAASVDSYAETVRGSQVQADGGITVAAGQAAAVKRLLDERRVTAYVMSGDATTGEVKILGSYLSGGSGDGTPSGAASTSAKASASTSTSTKASASTSAKPGKSDVTVVATGDVTIGGVSARYDDTRWSRRTQQGLLSSTTEEHLRESHGTRTTGSTLSGDGVTVASGRDVTITGSQVVADDDMTIGAKRNVTITSAEDRSNSLSVTEKQTSGVFGSGMGFTIGSRSEKEKQRREQVDHTGSVVGSVTGDVSVQAGNDYRQAGSTVVARDGDVTIAGKRVAIVESEDSERSVHEREVEQSGLTVAVSSPLLDAAETVGQMGKAVGKVKDPRMKALGVAAGGLAVKNAADTVKNLKDAANVSISVTVGGSKQESRETNDSATANGSSVRAGGNVTVAATGDGDQSSLLIRGSEIDAGHDAKLTSDGTLDILAAKDTSEHHRRSTGVSGGIGLGISMGTNGMSMGVTAKASASRGKADGKDVTQRNSHISAGGVAEIVSGGDTNIRGGTVVGERVVANIGGDLNIESLQDTSVYASKDQSISGSATVGFGGAAGSINVSHQQVNSDFASVTEQSGIKAGDGGFDVTVKGNTDLTGAVIASTDKAADEDRNRLKTGSLTTRDIENHAEYDAFGISLGGGVSMGFGDNAKLGTDQKGDAQTGANATPGSELPKTGPVSIKPPAVVAAGDSASSTSRSGISAGVIEITDEASQLERTGKTAEETVAAVNRDVSSDKDGSGALANKFDKEQIETSFEIMRTLQREVGTFVGNRAKEYEALKAARKNETDPTKLAELDRQLVDAAKWAPGGRYRQIVTVITAAAGGNVTAGTGEFLQRAAVSYLQTLAVEKVKEIADDLKSETARTALHGIVGCAGAAAVGSNCGAGAMGGAASVVLGNLLNAVADTSNDGLSQPEKEARMNLIESLVAGITAGTGGNATAASIASRLELENNQFDLPQGIVRAGAASTSLGEFMAKNGASAEEIQQAQTDLLRGLGTDAAQPATALLKNWATLMAAAPSIAGGATATLAGVAAGGAIGGTTNVIVQRTLNGEQEMSTVDVLVAIATGAATQGRGIVATVSTSASGAAIGATLKGEEVTSPIVGAVLGAAVGAKIGHAISESAKNVTTNGASNIVGSGAGSLISEAISSGIQDQLKEEKNK</sequence>
<dbReference type="SMART" id="SM00912">
    <property type="entry name" value="Haemagg_act"/>
    <property type="match status" value="1"/>
</dbReference>
<protein>
    <submittedName>
        <fullName evidence="3">Hemagglutinin-related protein</fullName>
    </submittedName>
</protein>
<name>A0ABY6WCU6_9BURK</name>
<dbReference type="InterPro" id="IPR011050">
    <property type="entry name" value="Pectin_lyase_fold/virulence"/>
</dbReference>
<dbReference type="RefSeq" id="WP_150553537.1">
    <property type="nucleotide sequence ID" value="NZ_CABPSG010000027.1"/>
</dbReference>
<dbReference type="InterPro" id="IPR008638">
    <property type="entry name" value="FhaB/CdiA-like_TPS"/>
</dbReference>
<dbReference type="Pfam" id="PF13018">
    <property type="entry name" value="ESPR"/>
    <property type="match status" value="1"/>
</dbReference>
<gene>
    <name evidence="3" type="ORF">PSO31014_04387</name>
</gene>
<comment type="caution">
    <text evidence="3">The sequence shown here is derived from an EMBL/GenBank/DDBJ whole genome shotgun (WGS) entry which is preliminary data.</text>
</comment>
<feature type="compositionally biased region" description="Basic residues" evidence="1">
    <location>
        <begin position="26"/>
        <end position="40"/>
    </location>
</feature>
<dbReference type="SUPFAM" id="SSF51126">
    <property type="entry name" value="Pectin lyase-like"/>
    <property type="match status" value="1"/>
</dbReference>